<comment type="similarity">
    <text evidence="3">Belongs to the protein kinase superfamily. TKL Ser/Thr protein kinase family.</text>
</comment>
<accession>A0A646QFC7</accession>
<dbReference type="GO" id="GO:0005886">
    <property type="term" value="C:plasma membrane"/>
    <property type="evidence" value="ECO:0007669"/>
    <property type="project" value="UniProtKB-SubCell"/>
</dbReference>
<dbReference type="GO" id="GO:0007229">
    <property type="term" value="P:integrin-mediated signaling pathway"/>
    <property type="evidence" value="ECO:0007669"/>
    <property type="project" value="TreeGrafter"/>
</dbReference>
<dbReference type="GO" id="GO:0004674">
    <property type="term" value="F:protein serine/threonine kinase activity"/>
    <property type="evidence" value="ECO:0007669"/>
    <property type="project" value="TreeGrafter"/>
</dbReference>
<feature type="repeat" description="ANK" evidence="9">
    <location>
        <begin position="66"/>
        <end position="98"/>
    </location>
</feature>
<feature type="repeat" description="ANK" evidence="9">
    <location>
        <begin position="99"/>
        <end position="131"/>
    </location>
</feature>
<dbReference type="SUPFAM" id="SSF48403">
    <property type="entry name" value="Ankyrin repeat"/>
    <property type="match status" value="1"/>
</dbReference>
<keyword evidence="5" id="KW-0963">Cytoplasm</keyword>
<proteinExistence type="inferred from homology"/>
<dbReference type="PANTHER" id="PTHR44329">
    <property type="entry name" value="SERINE/THREONINE-PROTEIN KINASE TNNI3K-RELATED"/>
    <property type="match status" value="1"/>
</dbReference>
<sequence length="448" mass="50547">MEDIFHWCREGNVFQVRTWLDDVEHDMNQGDDHGFSPLHWAAKEGRANIVELLIFRGARVNATNMGDDTALHLSAAHGHRDIVHMLLRNKADINAINEHGNTPLHYACFWGYQAIGEDLVSNGALVSIVNKYSETALDKCKSQMSAKLHDLAVQSGQELKKIPFKDQSWLGTKTRSRDATLSRHSGINLNELNLQTKIVSTPSGDTWKGVWQGNEIVAKILNLRECTPRNSRDFNEEYPRLRIFSHPNVLPVIGCCNSPPNLVIVNQYMPFGSLYSVLHEGTGLVVDTAQAIKFAADIARGMAFLHTLEPIIPLYYLSSKHVMIDEDLTARINMADTKFSFQEKGKMYSPAWMSPEALQKKQEDINVKAADMWSYALLLWELATREVPFSDLSPMEIGMKIAVEGLRVTIPPGISHHMAKLVRICMNEDPGKRPSFDMIMPILERMKQ</sequence>
<evidence type="ECO:0000256" key="8">
    <source>
        <dbReference type="ARBA" id="ARBA00023136"/>
    </source>
</evidence>
<evidence type="ECO:0000256" key="4">
    <source>
        <dbReference type="ARBA" id="ARBA00022475"/>
    </source>
</evidence>
<keyword evidence="6" id="KW-0677">Repeat</keyword>
<dbReference type="PROSITE" id="PS50297">
    <property type="entry name" value="ANK_REP_REGION"/>
    <property type="match status" value="3"/>
</dbReference>
<dbReference type="SUPFAM" id="SSF56112">
    <property type="entry name" value="Protein kinase-like (PK-like)"/>
    <property type="match status" value="1"/>
</dbReference>
<dbReference type="InterPro" id="IPR036770">
    <property type="entry name" value="Ankyrin_rpt-contain_sf"/>
</dbReference>
<dbReference type="Gene3D" id="1.10.510.10">
    <property type="entry name" value="Transferase(Phosphotransferase) domain 1"/>
    <property type="match status" value="1"/>
</dbReference>
<evidence type="ECO:0000313" key="11">
    <source>
        <dbReference type="EMBL" id="MUP40689.1"/>
    </source>
</evidence>
<dbReference type="Gene3D" id="1.25.40.20">
    <property type="entry name" value="Ankyrin repeat-containing domain"/>
    <property type="match status" value="1"/>
</dbReference>
<dbReference type="GO" id="GO:0007160">
    <property type="term" value="P:cell-matrix adhesion"/>
    <property type="evidence" value="ECO:0007669"/>
    <property type="project" value="TreeGrafter"/>
</dbReference>
<dbReference type="Pfam" id="PF00023">
    <property type="entry name" value="Ank"/>
    <property type="match status" value="1"/>
</dbReference>
<dbReference type="SMART" id="SM00248">
    <property type="entry name" value="ANK"/>
    <property type="match status" value="3"/>
</dbReference>
<dbReference type="InterPro" id="IPR002110">
    <property type="entry name" value="Ankyrin_rpt"/>
</dbReference>
<feature type="domain" description="Protein kinase" evidence="10">
    <location>
        <begin position="192"/>
        <end position="443"/>
    </location>
</feature>
<evidence type="ECO:0000256" key="7">
    <source>
        <dbReference type="ARBA" id="ARBA00023043"/>
    </source>
</evidence>
<dbReference type="GO" id="GO:0001725">
    <property type="term" value="C:stress fiber"/>
    <property type="evidence" value="ECO:0007669"/>
    <property type="project" value="TreeGrafter"/>
</dbReference>
<dbReference type="CDD" id="cd14057">
    <property type="entry name" value="PK_ILK"/>
    <property type="match status" value="1"/>
</dbReference>
<dbReference type="FunFam" id="1.25.40.20:FF:000050">
    <property type="entry name" value="integrin-linked protein kinase"/>
    <property type="match status" value="1"/>
</dbReference>
<organism evidence="11">
    <name type="scientific">Hemiscolopendra marginata</name>
    <dbReference type="NCBI Taxonomy" id="943146"/>
    <lineage>
        <taxon>Eukaryota</taxon>
        <taxon>Metazoa</taxon>
        <taxon>Ecdysozoa</taxon>
        <taxon>Arthropoda</taxon>
        <taxon>Myriapoda</taxon>
        <taxon>Chilopoda</taxon>
        <taxon>Pleurostigmophora</taxon>
        <taxon>Scolopendromorpha</taxon>
        <taxon>Scolopendridae</taxon>
        <taxon>Hemiscolopendra</taxon>
    </lineage>
</organism>
<dbReference type="EMBL" id="GHBY01000512">
    <property type="protein sequence ID" value="MUP40689.1"/>
    <property type="molecule type" value="Transcribed_RNA"/>
</dbReference>
<dbReference type="InterPro" id="IPR051681">
    <property type="entry name" value="Ser/Thr_Kinases-Pseudokinases"/>
</dbReference>
<dbReference type="GO" id="GO:0005925">
    <property type="term" value="C:focal adhesion"/>
    <property type="evidence" value="ECO:0007669"/>
    <property type="project" value="TreeGrafter"/>
</dbReference>
<dbReference type="PROSITE" id="PS50088">
    <property type="entry name" value="ANK_REPEAT"/>
    <property type="match status" value="3"/>
</dbReference>
<dbReference type="PANTHER" id="PTHR44329:SF57">
    <property type="entry name" value="INTEGRIN-LINKED PROTEIN KINASE"/>
    <property type="match status" value="1"/>
</dbReference>
<dbReference type="GO" id="GO:0009653">
    <property type="term" value="P:anatomical structure morphogenesis"/>
    <property type="evidence" value="ECO:0007669"/>
    <property type="project" value="UniProtKB-ARBA"/>
</dbReference>
<dbReference type="GO" id="GO:0034446">
    <property type="term" value="P:substrate adhesion-dependent cell spreading"/>
    <property type="evidence" value="ECO:0007669"/>
    <property type="project" value="TreeGrafter"/>
</dbReference>
<dbReference type="AlphaFoldDB" id="A0A646QFC7"/>
<dbReference type="FunFam" id="1.10.510.10:FF:000187">
    <property type="entry name" value="integrin-linked protein kinase"/>
    <property type="match status" value="1"/>
</dbReference>
<dbReference type="GO" id="GO:0030017">
    <property type="term" value="C:sarcomere"/>
    <property type="evidence" value="ECO:0007669"/>
    <property type="project" value="UniProtKB-SubCell"/>
</dbReference>
<evidence type="ECO:0000256" key="6">
    <source>
        <dbReference type="ARBA" id="ARBA00022737"/>
    </source>
</evidence>
<dbReference type="PROSITE" id="PS50011">
    <property type="entry name" value="PROTEIN_KINASE_DOM"/>
    <property type="match status" value="1"/>
</dbReference>
<protein>
    <submittedName>
        <fullName evidence="11">IntKin</fullName>
    </submittedName>
</protein>
<dbReference type="InterPro" id="IPR035692">
    <property type="entry name" value="PK_ILK"/>
</dbReference>
<dbReference type="Gene3D" id="3.30.200.20">
    <property type="entry name" value="Phosphorylase Kinase, domain 1"/>
    <property type="match status" value="1"/>
</dbReference>
<dbReference type="GO" id="GO:0005524">
    <property type="term" value="F:ATP binding"/>
    <property type="evidence" value="ECO:0007669"/>
    <property type="project" value="InterPro"/>
</dbReference>
<dbReference type="PIRSF" id="PIRSF000654">
    <property type="entry name" value="Integrin-linked_kinase"/>
    <property type="match status" value="1"/>
</dbReference>
<keyword evidence="4" id="KW-1003">Cell membrane</keyword>
<evidence type="ECO:0000256" key="9">
    <source>
        <dbReference type="PROSITE-ProRule" id="PRU00023"/>
    </source>
</evidence>
<evidence type="ECO:0000256" key="2">
    <source>
        <dbReference type="ARBA" id="ARBA00004204"/>
    </source>
</evidence>
<keyword evidence="8" id="KW-0472">Membrane</keyword>
<dbReference type="InterPro" id="IPR000719">
    <property type="entry name" value="Prot_kinase_dom"/>
</dbReference>
<feature type="repeat" description="ANK" evidence="9">
    <location>
        <begin position="33"/>
        <end position="65"/>
    </location>
</feature>
<reference evidence="11" key="1">
    <citation type="submission" date="2018-11" db="EMBL/GenBank/DDBJ databases">
        <title>Venom-gland transcriptomics and venom proteomics of the Florida green centipede (Hemiscolopendra marginata) reveal sex-based variation in a centipede venom.</title>
        <authorList>
            <person name="Nystrom G.S."/>
            <person name="Ward M.J."/>
            <person name="Ellsworth S.A."/>
            <person name="Rokyta D.R."/>
        </authorList>
    </citation>
    <scope>NUCLEOTIDE SEQUENCE</scope>
    <source>
        <tissue evidence="11">Venom gland</tissue>
    </source>
</reference>
<evidence type="ECO:0000256" key="5">
    <source>
        <dbReference type="ARBA" id="ARBA00022490"/>
    </source>
</evidence>
<comment type="subcellular location">
    <subcellularLocation>
        <location evidence="1">Cell membrane</location>
        <topology evidence="1">Peripheral membrane protein</topology>
    </subcellularLocation>
    <subcellularLocation>
        <location evidence="2">Cytoplasm</location>
        <location evidence="2">Myofibril</location>
        <location evidence="2">Sarcomere</location>
    </subcellularLocation>
</comment>
<keyword evidence="7 9" id="KW-0040">ANK repeat</keyword>
<dbReference type="InterPro" id="IPR001245">
    <property type="entry name" value="Ser-Thr/Tyr_kinase_cat_dom"/>
</dbReference>
<evidence type="ECO:0000259" key="10">
    <source>
        <dbReference type="PROSITE" id="PS50011"/>
    </source>
</evidence>
<dbReference type="FunFam" id="3.30.200.20:FF:000245">
    <property type="entry name" value="Integrin-linked protein kinase"/>
    <property type="match status" value="1"/>
</dbReference>
<dbReference type="InterPro" id="IPR011009">
    <property type="entry name" value="Kinase-like_dom_sf"/>
</dbReference>
<dbReference type="Pfam" id="PF12796">
    <property type="entry name" value="Ank_2"/>
    <property type="match status" value="1"/>
</dbReference>
<name>A0A646QFC7_9MYRI</name>
<evidence type="ECO:0000256" key="1">
    <source>
        <dbReference type="ARBA" id="ARBA00004202"/>
    </source>
</evidence>
<dbReference type="Pfam" id="PF07714">
    <property type="entry name" value="PK_Tyr_Ser-Thr"/>
    <property type="match status" value="1"/>
</dbReference>
<evidence type="ECO:0000256" key="3">
    <source>
        <dbReference type="ARBA" id="ARBA00005843"/>
    </source>
</evidence>